<dbReference type="PANTHER" id="PTHR33990:SF2">
    <property type="entry name" value="PHNB-LIKE DOMAIN-CONTAINING PROTEIN"/>
    <property type="match status" value="1"/>
</dbReference>
<protein>
    <submittedName>
        <fullName evidence="2">Glyoxalase superfamily enzyme/3-demethylubiquinone-9 3-methyltransferase</fullName>
    </submittedName>
</protein>
<dbReference type="CDD" id="cd06588">
    <property type="entry name" value="PhnB_like"/>
    <property type="match status" value="1"/>
</dbReference>
<evidence type="ECO:0000313" key="3">
    <source>
        <dbReference type="Proteomes" id="UP000839052"/>
    </source>
</evidence>
<sequence length="156" mass="17497">MQKITTCLLFAGQAEEAMNYYISIFKNSKILKVTHYGKGAPMPEGTVMTANFELEGRQFMALNGPMYKFSPATSFVVNCETQEEVDYYWDALVAGGKPSQCSWLDDKYGVSWQIVPKQLIQLISDPDPVKAGRVMQAMMTMSKIVIADIQRAYDAN</sequence>
<dbReference type="PANTHER" id="PTHR33990">
    <property type="entry name" value="PROTEIN YJDN-RELATED"/>
    <property type="match status" value="1"/>
</dbReference>
<evidence type="ECO:0000259" key="1">
    <source>
        <dbReference type="Pfam" id="PF06983"/>
    </source>
</evidence>
<keyword evidence="3" id="KW-1185">Reference proteome</keyword>
<dbReference type="SUPFAM" id="SSF54593">
    <property type="entry name" value="Glyoxalase/Bleomycin resistance protein/Dihydroxybiphenyl dioxygenase"/>
    <property type="match status" value="1"/>
</dbReference>
<proteinExistence type="predicted"/>
<feature type="domain" description="PhnB-like" evidence="1">
    <location>
        <begin position="2"/>
        <end position="115"/>
    </location>
</feature>
<dbReference type="InterPro" id="IPR009725">
    <property type="entry name" value="3_dmu_93_MTrfase"/>
</dbReference>
<reference evidence="2 3" key="1">
    <citation type="submission" date="2021-10" db="EMBL/GenBank/DDBJ databases">
        <authorList>
            <person name="Koch H."/>
        </authorList>
    </citation>
    <scope>NUCLEOTIDE SEQUENCE [LARGE SCALE GENOMIC DNA]</scope>
    <source>
        <strain evidence="2">6680</strain>
    </source>
</reference>
<dbReference type="InterPro" id="IPR028973">
    <property type="entry name" value="PhnB-like"/>
</dbReference>
<dbReference type="InterPro" id="IPR029068">
    <property type="entry name" value="Glyas_Bleomycin-R_OHBP_Dase"/>
</dbReference>
<dbReference type="Pfam" id="PF06983">
    <property type="entry name" value="3-dmu-9_3-mt"/>
    <property type="match status" value="1"/>
</dbReference>
<accession>A0ABN8AQU2</accession>
<dbReference type="EMBL" id="OU912926">
    <property type="protein sequence ID" value="CAG9932725.1"/>
    <property type="molecule type" value="Genomic_DNA"/>
</dbReference>
<dbReference type="PIRSF" id="PIRSF021700">
    <property type="entry name" value="3_dmu_93_MTrfase"/>
    <property type="match status" value="1"/>
</dbReference>
<name>A0ABN8AQU2_9PROT</name>
<dbReference type="Gene3D" id="3.10.180.10">
    <property type="entry name" value="2,3-Dihydroxybiphenyl 1,2-Dioxygenase, domain 1"/>
    <property type="match status" value="1"/>
</dbReference>
<organism evidence="2 3">
    <name type="scientific">Candidatus Nitrotoga arctica</name>
    <dbReference type="NCBI Taxonomy" id="453162"/>
    <lineage>
        <taxon>Bacteria</taxon>
        <taxon>Pseudomonadati</taxon>
        <taxon>Pseudomonadota</taxon>
        <taxon>Betaproteobacteria</taxon>
        <taxon>Nitrosomonadales</taxon>
        <taxon>Gallionellaceae</taxon>
        <taxon>Candidatus Nitrotoga</taxon>
    </lineage>
</organism>
<dbReference type="RefSeq" id="WP_239796617.1">
    <property type="nucleotide sequence ID" value="NZ_OU912926.1"/>
</dbReference>
<dbReference type="Proteomes" id="UP000839052">
    <property type="component" value="Chromosome"/>
</dbReference>
<gene>
    <name evidence="2" type="ORF">NTG6680_1472</name>
</gene>
<evidence type="ECO:0000313" key="2">
    <source>
        <dbReference type="EMBL" id="CAG9932725.1"/>
    </source>
</evidence>